<dbReference type="EMBL" id="PQGA01000002">
    <property type="protein sequence ID" value="POR54556.1"/>
    <property type="molecule type" value="Genomic_DNA"/>
</dbReference>
<dbReference type="Pfam" id="PF18909">
    <property type="entry name" value="dGTP_diPhyd_N"/>
    <property type="match status" value="1"/>
</dbReference>
<name>A0A2S4MIG7_9BURK</name>
<evidence type="ECO:0000313" key="3">
    <source>
        <dbReference type="Proteomes" id="UP000237381"/>
    </source>
</evidence>
<comment type="caution">
    <text evidence="2">The sequence shown here is derived from an EMBL/GenBank/DDBJ whole genome shotgun (WGS) entry which is preliminary data.</text>
</comment>
<feature type="domain" description="dATP/dGTP diphosphohydrolase N-terminal" evidence="1">
    <location>
        <begin position="7"/>
        <end position="105"/>
    </location>
</feature>
<keyword evidence="3" id="KW-1185">Reference proteome</keyword>
<evidence type="ECO:0000259" key="1">
    <source>
        <dbReference type="Pfam" id="PF18909"/>
    </source>
</evidence>
<dbReference type="OrthoDB" id="4569478at2"/>
<organism evidence="2 3">
    <name type="scientific">Paraburkholderia eburnea</name>
    <dbReference type="NCBI Taxonomy" id="1189126"/>
    <lineage>
        <taxon>Bacteria</taxon>
        <taxon>Pseudomonadati</taxon>
        <taxon>Pseudomonadota</taxon>
        <taxon>Betaproteobacteria</taxon>
        <taxon>Burkholderiales</taxon>
        <taxon>Burkholderiaceae</taxon>
        <taxon>Paraburkholderia</taxon>
    </lineage>
</organism>
<gene>
    <name evidence="2" type="ORF">B0G62_102164</name>
</gene>
<accession>A0A2S4MIG7</accession>
<proteinExistence type="predicted"/>
<protein>
    <recommendedName>
        <fullName evidence="1">dATP/dGTP diphosphohydrolase N-terminal domain-containing protein</fullName>
    </recommendedName>
</protein>
<dbReference type="Proteomes" id="UP000237381">
    <property type="component" value="Unassembled WGS sequence"/>
</dbReference>
<sequence>MTAKPSNPKDLVGVRKAPMSTVSAAVMAEVGVAMLEGAAKYGRHNYRAVGVRASVYYDATIRHLFSWWEGEDIDPDSGMSHITKAITSLVVLRDAMIQSMMTDDRAPSSKDFYAALNAAAGAILDKHADKNPRHFTIADSVREAD</sequence>
<dbReference type="AlphaFoldDB" id="A0A2S4MIG7"/>
<reference evidence="2 3" key="1">
    <citation type="submission" date="2018-01" db="EMBL/GenBank/DDBJ databases">
        <title>Genomic Encyclopedia of Type Strains, Phase III (KMG-III): the genomes of soil and plant-associated and newly described type strains.</title>
        <authorList>
            <person name="Whitman W."/>
        </authorList>
    </citation>
    <scope>NUCLEOTIDE SEQUENCE [LARGE SCALE GENOMIC DNA]</scope>
    <source>
        <strain evidence="2 3">JCM 18070</strain>
    </source>
</reference>
<dbReference type="InterPro" id="IPR044038">
    <property type="entry name" value="dATP/dGTP_diPOhydrolase_N"/>
</dbReference>
<dbReference type="RefSeq" id="WP_103703121.1">
    <property type="nucleotide sequence ID" value="NZ_PQGA01000002.1"/>
</dbReference>
<evidence type="ECO:0000313" key="2">
    <source>
        <dbReference type="EMBL" id="POR54556.1"/>
    </source>
</evidence>